<keyword evidence="9" id="KW-0408">Iron</keyword>
<dbReference type="EMBL" id="BJHW01000001">
    <property type="protein sequence ID" value="GDY50133.1"/>
    <property type="molecule type" value="Genomic_DNA"/>
</dbReference>
<keyword evidence="12" id="KW-1185">Reference proteome</keyword>
<dbReference type="Proteomes" id="UP000301309">
    <property type="component" value="Unassembled WGS sequence"/>
</dbReference>
<comment type="cofactor">
    <cofactor evidence="2">
        <name>heme</name>
        <dbReference type="ChEBI" id="CHEBI:30413"/>
    </cofactor>
</comment>
<evidence type="ECO:0000256" key="1">
    <source>
        <dbReference type="ARBA" id="ARBA00001946"/>
    </source>
</evidence>
<organism evidence="11 12">
    <name type="scientific">Streptomyces violaceusniger</name>
    <dbReference type="NCBI Taxonomy" id="68280"/>
    <lineage>
        <taxon>Bacteria</taxon>
        <taxon>Bacillati</taxon>
        <taxon>Actinomycetota</taxon>
        <taxon>Actinomycetes</taxon>
        <taxon>Kitasatosporales</taxon>
        <taxon>Streptomycetaceae</taxon>
        <taxon>Streptomyces</taxon>
        <taxon>Streptomyces violaceusniger group</taxon>
    </lineage>
</organism>
<evidence type="ECO:0000313" key="12">
    <source>
        <dbReference type="Proteomes" id="UP000301309"/>
    </source>
</evidence>
<evidence type="ECO:0000256" key="3">
    <source>
        <dbReference type="ARBA" id="ARBA00022490"/>
    </source>
</evidence>
<keyword evidence="7" id="KW-0418">Kinase</keyword>
<dbReference type="GO" id="GO:0070026">
    <property type="term" value="F:nitric oxide binding"/>
    <property type="evidence" value="ECO:0007669"/>
    <property type="project" value="UniProtKB-ARBA"/>
</dbReference>
<evidence type="ECO:0000256" key="4">
    <source>
        <dbReference type="ARBA" id="ARBA00022553"/>
    </source>
</evidence>
<sequence length="358" mass="38180">MGTDSTQGGEPLPRLRMDELVDELQLRVDTIRGARDRVHSLLQAVVDVGRGLELQQVLRHIVESAIVLVDAEYGALGVIGEDRKLAQFVPVGIGDEVRERIGPLPQGHGLLGLLIRKPEPVRLAEISEHPGFYGFPEHHPPMHSFLGVPVRVRDEVFGNLYLTNKRSAKEFDAEDEAVVSTLAVAAGVAIENARLYEEGQRREAWLAAAGDVTTSLLSGRPRAEVLELVAEHARQNVSAVLGVIVVPAEGTGGLRTAVAVGQGAQAHTGLWPPERDGFLGAALTSPRPLVSADLAHDPRVGEEEAGLWAGLGPAVAVPMGAGEAVRGVLLLARGKGGQSWQQPDQPQCRIPLAVPEQP</sequence>
<feature type="domain" description="GAF" evidence="10">
    <location>
        <begin position="53"/>
        <end position="200"/>
    </location>
</feature>
<name>A0A4D4KWD5_STRVO</name>
<accession>A0A4D4KWD5</accession>
<keyword evidence="5" id="KW-0808">Transferase</keyword>
<dbReference type="SMART" id="SM00065">
    <property type="entry name" value="GAF"/>
    <property type="match status" value="1"/>
</dbReference>
<dbReference type="InterPro" id="IPR003018">
    <property type="entry name" value="GAF"/>
</dbReference>
<evidence type="ECO:0000313" key="11">
    <source>
        <dbReference type="EMBL" id="GDY50133.1"/>
    </source>
</evidence>
<dbReference type="GO" id="GO:0070483">
    <property type="term" value="P:detection of hypoxia"/>
    <property type="evidence" value="ECO:0007669"/>
    <property type="project" value="UniProtKB-ARBA"/>
</dbReference>
<dbReference type="GO" id="GO:0019826">
    <property type="term" value="F:oxygen sensor activity"/>
    <property type="evidence" value="ECO:0007669"/>
    <property type="project" value="UniProtKB-ARBA"/>
</dbReference>
<reference evidence="11 12" key="1">
    <citation type="journal article" date="2020" name="Int. J. Syst. Evol. Microbiol.">
        <title>Reclassification of Streptomyces castelarensis and Streptomyces sporoclivatus as later heterotypic synonyms of Streptomyces antimycoticus.</title>
        <authorList>
            <person name="Komaki H."/>
            <person name="Tamura T."/>
        </authorList>
    </citation>
    <scope>NUCLEOTIDE SEQUENCE [LARGE SCALE GENOMIC DNA]</scope>
    <source>
        <strain evidence="11 12">NBRC 13459</strain>
    </source>
</reference>
<evidence type="ECO:0000259" key="10">
    <source>
        <dbReference type="SMART" id="SM00065"/>
    </source>
</evidence>
<dbReference type="SUPFAM" id="SSF55781">
    <property type="entry name" value="GAF domain-like"/>
    <property type="match status" value="2"/>
</dbReference>
<dbReference type="GO" id="GO:0020037">
    <property type="term" value="F:heme binding"/>
    <property type="evidence" value="ECO:0007669"/>
    <property type="project" value="UniProtKB-ARBA"/>
</dbReference>
<dbReference type="FunFam" id="3.30.450.40:FF:000052">
    <property type="entry name" value="Oxygen sensor histidine kinase response regulator DevS/DosS"/>
    <property type="match status" value="1"/>
</dbReference>
<protein>
    <recommendedName>
        <fullName evidence="10">GAF domain-containing protein</fullName>
    </recommendedName>
</protein>
<keyword evidence="8" id="KW-0460">Magnesium</keyword>
<proteinExistence type="predicted"/>
<dbReference type="GO" id="GO:0000287">
    <property type="term" value="F:magnesium ion binding"/>
    <property type="evidence" value="ECO:0007669"/>
    <property type="project" value="UniProtKB-ARBA"/>
</dbReference>
<evidence type="ECO:0000256" key="9">
    <source>
        <dbReference type="ARBA" id="ARBA00023004"/>
    </source>
</evidence>
<comment type="cofactor">
    <cofactor evidence="1">
        <name>Mg(2+)</name>
        <dbReference type="ChEBI" id="CHEBI:18420"/>
    </cofactor>
</comment>
<evidence type="ECO:0000256" key="5">
    <source>
        <dbReference type="ARBA" id="ARBA00022679"/>
    </source>
</evidence>
<dbReference type="RefSeq" id="WP_344598186.1">
    <property type="nucleotide sequence ID" value="NZ_BAAASO010000063.1"/>
</dbReference>
<dbReference type="GO" id="GO:0070025">
    <property type="term" value="F:carbon monoxide binding"/>
    <property type="evidence" value="ECO:0007669"/>
    <property type="project" value="UniProtKB-ARBA"/>
</dbReference>
<dbReference type="AlphaFoldDB" id="A0A4D4KWD5"/>
<dbReference type="Gene3D" id="3.30.450.40">
    <property type="match status" value="2"/>
</dbReference>
<dbReference type="GO" id="GO:0000155">
    <property type="term" value="F:phosphorelay sensor kinase activity"/>
    <property type="evidence" value="ECO:0007669"/>
    <property type="project" value="UniProtKB-ARBA"/>
</dbReference>
<comment type="caution">
    <text evidence="11">The sequence shown here is derived from an EMBL/GenBank/DDBJ whole genome shotgun (WGS) entry which is preliminary data.</text>
</comment>
<gene>
    <name evidence="11" type="ORF">SVIO_007560</name>
</gene>
<evidence type="ECO:0000256" key="8">
    <source>
        <dbReference type="ARBA" id="ARBA00022842"/>
    </source>
</evidence>
<dbReference type="GO" id="GO:0019825">
    <property type="term" value="F:oxygen binding"/>
    <property type="evidence" value="ECO:0007669"/>
    <property type="project" value="UniProtKB-ARBA"/>
</dbReference>
<evidence type="ECO:0000256" key="7">
    <source>
        <dbReference type="ARBA" id="ARBA00022777"/>
    </source>
</evidence>
<evidence type="ECO:0000256" key="2">
    <source>
        <dbReference type="ARBA" id="ARBA00001971"/>
    </source>
</evidence>
<dbReference type="GO" id="GO:0005524">
    <property type="term" value="F:ATP binding"/>
    <property type="evidence" value="ECO:0007669"/>
    <property type="project" value="UniProtKB-ARBA"/>
</dbReference>
<keyword evidence="6" id="KW-0479">Metal-binding</keyword>
<keyword evidence="3" id="KW-0963">Cytoplasm</keyword>
<evidence type="ECO:0000256" key="6">
    <source>
        <dbReference type="ARBA" id="ARBA00022723"/>
    </source>
</evidence>
<dbReference type="Pfam" id="PF13185">
    <property type="entry name" value="GAF_2"/>
    <property type="match status" value="2"/>
</dbReference>
<keyword evidence="4" id="KW-0597">Phosphoprotein</keyword>
<dbReference type="InterPro" id="IPR029016">
    <property type="entry name" value="GAF-like_dom_sf"/>
</dbReference>